<protein>
    <submittedName>
        <fullName evidence="3">Uncharacterized protein</fullName>
    </submittedName>
</protein>
<organism evidence="3 4">
    <name type="scientific">Fasciola gigantica</name>
    <name type="common">Giant liver fluke</name>
    <dbReference type="NCBI Taxonomy" id="46835"/>
    <lineage>
        <taxon>Eukaryota</taxon>
        <taxon>Metazoa</taxon>
        <taxon>Spiralia</taxon>
        <taxon>Lophotrochozoa</taxon>
        <taxon>Platyhelminthes</taxon>
        <taxon>Trematoda</taxon>
        <taxon>Digenea</taxon>
        <taxon>Plagiorchiida</taxon>
        <taxon>Echinostomata</taxon>
        <taxon>Echinostomatoidea</taxon>
        <taxon>Fasciolidae</taxon>
        <taxon>Fasciola</taxon>
    </lineage>
</organism>
<evidence type="ECO:0000313" key="3">
    <source>
        <dbReference type="EMBL" id="TPP66467.1"/>
    </source>
</evidence>
<keyword evidence="1" id="KW-1133">Transmembrane helix</keyword>
<sequence length="306" mass="34953">MLSGGLFGSVIAWINFGTRDQNCITTSICLLQFLSWTLTCVIADPSENPLVYPGCFVSGLASGILYTALPQFFRHCPLSVSRLYFNVILPAAFCTGLCFINKCIIFIGIFNSIIVQLVILMAYWTIMLFRSHDTIWNKDPQMNSDEECNVEREPSTPCLQKKHCFTESTILEDLNHGYIPWNGTSYVCLHLDELTDRLFVTFELFVHFTASSYISRFSAVILRTIRIQTGTQYNRWSVQRHSALFDHDDDHNGFFSGLGSGTVFGSLEVLLSENTKHSSYLLHDYLVVQWFHLVSNVSHFVFEYRI</sequence>
<proteinExistence type="predicted"/>
<evidence type="ECO:0000256" key="1">
    <source>
        <dbReference type="SAM" id="Phobius"/>
    </source>
</evidence>
<reference evidence="3 4" key="1">
    <citation type="submission" date="2019-04" db="EMBL/GenBank/DDBJ databases">
        <title>Annotation for the trematode Fasciola gigantica.</title>
        <authorList>
            <person name="Choi Y.-J."/>
        </authorList>
    </citation>
    <scope>NUCLEOTIDE SEQUENCE [LARGE SCALE GENOMIC DNA]</scope>
    <source>
        <strain evidence="3">Uganda_cow_1</strain>
    </source>
</reference>
<dbReference type="EMBL" id="SUNJ01001783">
    <property type="protein sequence ID" value="TPP66467.1"/>
    <property type="molecule type" value="Genomic_DNA"/>
</dbReference>
<feature type="chain" id="PRO_5021255528" evidence="2">
    <location>
        <begin position="44"/>
        <end position="306"/>
    </location>
</feature>
<keyword evidence="2" id="KW-0732">Signal</keyword>
<name>A0A504Z6Z1_FASGI</name>
<gene>
    <name evidence="3" type="ORF">FGIG_03195</name>
</gene>
<evidence type="ECO:0000256" key="2">
    <source>
        <dbReference type="SAM" id="SignalP"/>
    </source>
</evidence>
<accession>A0A504Z6Z1</accession>
<dbReference type="Proteomes" id="UP000316759">
    <property type="component" value="Unassembled WGS sequence"/>
</dbReference>
<keyword evidence="1" id="KW-0812">Transmembrane</keyword>
<feature type="signal peptide" evidence="2">
    <location>
        <begin position="1"/>
        <end position="43"/>
    </location>
</feature>
<dbReference type="AlphaFoldDB" id="A0A504Z6Z1"/>
<evidence type="ECO:0000313" key="4">
    <source>
        <dbReference type="Proteomes" id="UP000316759"/>
    </source>
</evidence>
<feature type="transmembrane region" description="Helical" evidence="1">
    <location>
        <begin position="113"/>
        <end position="129"/>
    </location>
</feature>
<feature type="transmembrane region" description="Helical" evidence="1">
    <location>
        <begin position="84"/>
        <end position="107"/>
    </location>
</feature>
<comment type="caution">
    <text evidence="3">The sequence shown here is derived from an EMBL/GenBank/DDBJ whole genome shotgun (WGS) entry which is preliminary data.</text>
</comment>
<keyword evidence="4" id="KW-1185">Reference proteome</keyword>
<keyword evidence="1" id="KW-0472">Membrane</keyword>